<dbReference type="OMA" id="MFLKNSW"/>
<sequence length="390" mass="46572">MQQNQSNQEDDQPNNIMDNLEFQSVLDIQNLNDDQFQEEIPEQNNQVSDMYRQERHLNLIAHQIHKQNEQRPQPVLEGEFYKVSPHFLETNSTYYCTLQPKRFTYYNIKNKDKPLGILDFDYQKYIFSFVKSKDDQYILSFILQPEGCEKKFEFVVPTRTRDQSKKWVQLIQQYIQQSCGCQNNIASMSKYHRFWRHERILDPQILDQAQTGDLLIFRTKGTLQNLQRSITRSDYDHMVMFLKNSWEDPMLFESSNQYGVISFSYKRFVKAKSYRNYEKILYKPLLNVSENDRILMHAYAEAQIGKGYSLSMMKFFKKSTRKNFFCSELIAYIYQLMGFIPEAEKCCSFLPGQYQIITLIGNFTDEDKRLDLLKNAQLGPDYIVDFYYLQ</sequence>
<dbReference type="InParanoid" id="A0BLW9"/>
<evidence type="ECO:0008006" key="3">
    <source>
        <dbReference type="Google" id="ProtNLM"/>
    </source>
</evidence>
<dbReference type="InterPro" id="IPR024453">
    <property type="entry name" value="Peptidase_C92"/>
</dbReference>
<dbReference type="SUPFAM" id="SSF54001">
    <property type="entry name" value="Cysteine proteinases"/>
    <property type="match status" value="1"/>
</dbReference>
<dbReference type="InterPro" id="IPR011993">
    <property type="entry name" value="PH-like_dom_sf"/>
</dbReference>
<dbReference type="InterPro" id="IPR038765">
    <property type="entry name" value="Papain-like_cys_pep_sf"/>
</dbReference>
<dbReference type="GeneID" id="5012718"/>
<dbReference type="PANTHER" id="PTHR47112">
    <property type="entry name" value="PX DOMAIN-CONTAINING PROTEIN"/>
    <property type="match status" value="1"/>
</dbReference>
<organism evidence="1 2">
    <name type="scientific">Paramecium tetraurelia</name>
    <dbReference type="NCBI Taxonomy" id="5888"/>
    <lineage>
        <taxon>Eukaryota</taxon>
        <taxon>Sar</taxon>
        <taxon>Alveolata</taxon>
        <taxon>Ciliophora</taxon>
        <taxon>Intramacronucleata</taxon>
        <taxon>Oligohymenophorea</taxon>
        <taxon>Peniculida</taxon>
        <taxon>Parameciidae</taxon>
        <taxon>Paramecium</taxon>
    </lineage>
</organism>
<reference evidence="1 2" key="1">
    <citation type="journal article" date="2006" name="Nature">
        <title>Global trends of whole-genome duplications revealed by the ciliate Paramecium tetraurelia.</title>
        <authorList>
            <consortium name="Genoscope"/>
            <person name="Aury J.-M."/>
            <person name="Jaillon O."/>
            <person name="Duret L."/>
            <person name="Noel B."/>
            <person name="Jubin C."/>
            <person name="Porcel B.M."/>
            <person name="Segurens B."/>
            <person name="Daubin V."/>
            <person name="Anthouard V."/>
            <person name="Aiach N."/>
            <person name="Arnaiz O."/>
            <person name="Billaut A."/>
            <person name="Beisson J."/>
            <person name="Blanc I."/>
            <person name="Bouhouche K."/>
            <person name="Camara F."/>
            <person name="Duharcourt S."/>
            <person name="Guigo R."/>
            <person name="Gogendeau D."/>
            <person name="Katinka M."/>
            <person name="Keller A.-M."/>
            <person name="Kissmehl R."/>
            <person name="Klotz C."/>
            <person name="Koll F."/>
            <person name="Le Moue A."/>
            <person name="Lepere C."/>
            <person name="Malinsky S."/>
            <person name="Nowacki M."/>
            <person name="Nowak J.K."/>
            <person name="Plattner H."/>
            <person name="Poulain J."/>
            <person name="Ruiz F."/>
            <person name="Serrano V."/>
            <person name="Zagulski M."/>
            <person name="Dessen P."/>
            <person name="Betermier M."/>
            <person name="Weissenbach J."/>
            <person name="Scarpelli C."/>
            <person name="Schachter V."/>
            <person name="Sperling L."/>
            <person name="Meyer E."/>
            <person name="Cohen J."/>
            <person name="Wincker P."/>
        </authorList>
    </citation>
    <scope>NUCLEOTIDE SEQUENCE [LARGE SCALE GENOMIC DNA]</scope>
    <source>
        <strain evidence="1 2">Stock d4-2</strain>
    </source>
</reference>
<dbReference type="HOGENOM" id="CLU_046939_1_0_1"/>
<dbReference type="EMBL" id="CT868003">
    <property type="protein sequence ID" value="CAK59536.1"/>
    <property type="molecule type" value="Genomic_DNA"/>
</dbReference>
<name>A0BLW9_PARTE</name>
<dbReference type="Pfam" id="PF05708">
    <property type="entry name" value="Peptidase_C92"/>
    <property type="match status" value="1"/>
</dbReference>
<accession>A0BLW9</accession>
<dbReference type="RefSeq" id="XP_001426934.1">
    <property type="nucleotide sequence ID" value="XM_001426897.1"/>
</dbReference>
<dbReference type="PANTHER" id="PTHR47112:SF1">
    <property type="entry name" value="PX DOMAIN-CONTAINING PROTEIN"/>
    <property type="match status" value="1"/>
</dbReference>
<dbReference type="Gene3D" id="2.30.29.30">
    <property type="entry name" value="Pleckstrin-homology domain (PH domain)/Phosphotyrosine-binding domain (PTB)"/>
    <property type="match status" value="1"/>
</dbReference>
<evidence type="ECO:0000313" key="2">
    <source>
        <dbReference type="Proteomes" id="UP000000600"/>
    </source>
</evidence>
<keyword evidence="2" id="KW-1185">Reference proteome</keyword>
<evidence type="ECO:0000313" key="1">
    <source>
        <dbReference type="EMBL" id="CAK59536.1"/>
    </source>
</evidence>
<dbReference type="KEGG" id="ptm:GSPATT00030170001"/>
<protein>
    <recommendedName>
        <fullName evidence="3">PH domain-containing protein</fullName>
    </recommendedName>
</protein>
<dbReference type="Gene3D" id="3.90.1720.10">
    <property type="entry name" value="endopeptidase domain like (from Nostoc punctiforme)"/>
    <property type="match status" value="1"/>
</dbReference>
<dbReference type="SUPFAM" id="SSF50729">
    <property type="entry name" value="PH domain-like"/>
    <property type="match status" value="1"/>
</dbReference>
<gene>
    <name evidence="1" type="ORF">GSPATT00030170001</name>
</gene>
<proteinExistence type="predicted"/>
<dbReference type="Proteomes" id="UP000000600">
    <property type="component" value="Unassembled WGS sequence"/>
</dbReference>
<dbReference type="AlphaFoldDB" id="A0BLW9"/>
<dbReference type="OrthoDB" id="291912at2759"/>